<dbReference type="AlphaFoldDB" id="A0A1G6GQG6"/>
<comment type="subunit">
    <text evidence="6">Component of the lipopolysaccharide transport and assembly complex. Interacts with LptD.</text>
</comment>
<dbReference type="HAMAP" id="MF_01186">
    <property type="entry name" value="LPS_assembly_LptE"/>
    <property type="match status" value="1"/>
</dbReference>
<evidence type="ECO:0000256" key="4">
    <source>
        <dbReference type="ARBA" id="ARBA00023237"/>
    </source>
</evidence>
<protein>
    <recommendedName>
        <fullName evidence="6">LPS-assembly lipoprotein LptE</fullName>
    </recommendedName>
</protein>
<dbReference type="Gene3D" id="3.30.160.150">
    <property type="entry name" value="Lipoprotein like domain"/>
    <property type="match status" value="1"/>
</dbReference>
<feature type="chain" id="PRO_5011672070" description="LPS-assembly lipoprotein LptE" evidence="7">
    <location>
        <begin position="23"/>
        <end position="187"/>
    </location>
</feature>
<evidence type="ECO:0000256" key="6">
    <source>
        <dbReference type="HAMAP-Rule" id="MF_01186"/>
    </source>
</evidence>
<evidence type="ECO:0000256" key="7">
    <source>
        <dbReference type="SAM" id="SignalP"/>
    </source>
</evidence>
<dbReference type="PANTHER" id="PTHR38098:SF1">
    <property type="entry name" value="LPS-ASSEMBLY LIPOPROTEIN LPTE"/>
    <property type="match status" value="1"/>
</dbReference>
<keyword evidence="9" id="KW-1185">Reference proteome</keyword>
<name>A0A1G6GQG6_9BURK</name>
<keyword evidence="4 6" id="KW-0998">Cell outer membrane</keyword>
<dbReference type="EMBL" id="FMYQ01000001">
    <property type="protein sequence ID" value="SDB84282.1"/>
    <property type="molecule type" value="Genomic_DNA"/>
</dbReference>
<dbReference type="InterPro" id="IPR007485">
    <property type="entry name" value="LPS_assembly_LptE"/>
</dbReference>
<accession>A0A1G6GQG6</accession>
<keyword evidence="1 6" id="KW-0732">Signal</keyword>
<evidence type="ECO:0000313" key="9">
    <source>
        <dbReference type="Proteomes" id="UP000198908"/>
    </source>
</evidence>
<dbReference type="OrthoDB" id="5298094at2"/>
<proteinExistence type="inferred from homology"/>
<evidence type="ECO:0000256" key="1">
    <source>
        <dbReference type="ARBA" id="ARBA00022729"/>
    </source>
</evidence>
<dbReference type="GO" id="GO:0043165">
    <property type="term" value="P:Gram-negative-bacterium-type cell outer membrane assembly"/>
    <property type="evidence" value="ECO:0007669"/>
    <property type="project" value="UniProtKB-UniRule"/>
</dbReference>
<dbReference type="PROSITE" id="PS51257">
    <property type="entry name" value="PROKAR_LIPOPROTEIN"/>
    <property type="match status" value="1"/>
</dbReference>
<dbReference type="STRING" id="416944.SAMN05421548_101208"/>
<dbReference type="GO" id="GO:1990351">
    <property type="term" value="C:transporter complex"/>
    <property type="evidence" value="ECO:0007669"/>
    <property type="project" value="TreeGrafter"/>
</dbReference>
<keyword evidence="5 6" id="KW-0449">Lipoprotein</keyword>
<comment type="function">
    <text evidence="6">Together with LptD, is involved in the assembly of lipopolysaccharide (LPS) at the surface of the outer membrane. Required for the proper assembly of LptD. Binds LPS and may serve as the LPS recognition site at the outer membrane.</text>
</comment>
<dbReference type="PANTHER" id="PTHR38098">
    <property type="entry name" value="LPS-ASSEMBLY LIPOPROTEIN LPTE"/>
    <property type="match status" value="1"/>
</dbReference>
<keyword evidence="2 6" id="KW-0472">Membrane</keyword>
<comment type="subcellular location">
    <subcellularLocation>
        <location evidence="6">Cell outer membrane</location>
        <topology evidence="6">Lipid-anchor</topology>
    </subcellularLocation>
</comment>
<evidence type="ECO:0000256" key="5">
    <source>
        <dbReference type="ARBA" id="ARBA00023288"/>
    </source>
</evidence>
<dbReference type="GO" id="GO:0015920">
    <property type="term" value="P:lipopolysaccharide transport"/>
    <property type="evidence" value="ECO:0007669"/>
    <property type="project" value="TreeGrafter"/>
</dbReference>
<dbReference type="RefSeq" id="WP_091993244.1">
    <property type="nucleotide sequence ID" value="NZ_FMYQ01000001.1"/>
</dbReference>
<reference evidence="9" key="1">
    <citation type="submission" date="2016-09" db="EMBL/GenBank/DDBJ databases">
        <authorList>
            <person name="Varghese N."/>
            <person name="Submissions S."/>
        </authorList>
    </citation>
    <scope>NUCLEOTIDE SEQUENCE [LARGE SCALE GENOMIC DNA]</scope>
    <source>
        <strain evidence="9">TNe-862</strain>
    </source>
</reference>
<evidence type="ECO:0000256" key="2">
    <source>
        <dbReference type="ARBA" id="ARBA00023136"/>
    </source>
</evidence>
<organism evidence="8 9">
    <name type="scientific">Paraburkholderia lycopersici</name>
    <dbReference type="NCBI Taxonomy" id="416944"/>
    <lineage>
        <taxon>Bacteria</taxon>
        <taxon>Pseudomonadati</taxon>
        <taxon>Pseudomonadota</taxon>
        <taxon>Betaproteobacteria</taxon>
        <taxon>Burkholderiales</taxon>
        <taxon>Burkholderiaceae</taxon>
        <taxon>Paraburkholderia</taxon>
    </lineage>
</organism>
<dbReference type="Pfam" id="PF04390">
    <property type="entry name" value="LptE"/>
    <property type="match status" value="1"/>
</dbReference>
<evidence type="ECO:0000256" key="3">
    <source>
        <dbReference type="ARBA" id="ARBA00023139"/>
    </source>
</evidence>
<evidence type="ECO:0000313" key="8">
    <source>
        <dbReference type="EMBL" id="SDB84282.1"/>
    </source>
</evidence>
<feature type="signal peptide" evidence="7">
    <location>
        <begin position="1"/>
        <end position="22"/>
    </location>
</feature>
<comment type="similarity">
    <text evidence="6">Belongs to the LptE lipoprotein family.</text>
</comment>
<dbReference type="Proteomes" id="UP000198908">
    <property type="component" value="Unassembled WGS sequence"/>
</dbReference>
<dbReference type="GO" id="GO:0001530">
    <property type="term" value="F:lipopolysaccharide binding"/>
    <property type="evidence" value="ECO:0007669"/>
    <property type="project" value="TreeGrafter"/>
</dbReference>
<sequence length="187" mass="20225">MIRRSFLKLFLPLAGSALVLSACGFQLRGQQDFAFKRLAVVGAPPPFTGRLTRMVEGGSDSVVVDSVANADAVLHVSESRGFSTLTLNSFGSVEEYQVNYSLNYTLVSADGTVLIQPSAISLNRAMTYSDQFSTAKTQEAELLFTDMQNDAVDQLMRRLAVLRTLHPTPDQVVPGVAPRAPLPPPPL</sequence>
<keyword evidence="3 6" id="KW-0564">Palmitate</keyword>
<dbReference type="GO" id="GO:0009279">
    <property type="term" value="C:cell outer membrane"/>
    <property type="evidence" value="ECO:0007669"/>
    <property type="project" value="UniProtKB-SubCell"/>
</dbReference>
<gene>
    <name evidence="6" type="primary">lptE</name>
    <name evidence="8" type="ORF">SAMN05421548_101208</name>
</gene>